<gene>
    <name evidence="3" type="ORF">AB0T83_09960</name>
</gene>
<sequence>MFMSRAALVLALATAAGGAFAQSPVDPLKPAQHWRLTTINGERFPALARFSLAIDRRIAGRAPCNTFLATLEGTADSFTIGPIVSTRTACENMAEETEFLQVFGATTSARFDGENLVMTGPDGSELVFVKTDPPET</sequence>
<dbReference type="Pfam" id="PF03724">
    <property type="entry name" value="META"/>
    <property type="match status" value="1"/>
</dbReference>
<organism evidence="3 4">
    <name type="scientific">Meridianimarinicoccus marinus</name>
    <dbReference type="NCBI Taxonomy" id="3231483"/>
    <lineage>
        <taxon>Bacteria</taxon>
        <taxon>Pseudomonadati</taxon>
        <taxon>Pseudomonadota</taxon>
        <taxon>Alphaproteobacteria</taxon>
        <taxon>Rhodobacterales</taxon>
        <taxon>Paracoccaceae</taxon>
        <taxon>Meridianimarinicoccus</taxon>
    </lineage>
</organism>
<comment type="caution">
    <text evidence="3">The sequence shown here is derived from an EMBL/GenBank/DDBJ whole genome shotgun (WGS) entry which is preliminary data.</text>
</comment>
<accession>A0ABV3L6G2</accession>
<protein>
    <submittedName>
        <fullName evidence="3">META domain-containing protein</fullName>
    </submittedName>
</protein>
<dbReference type="InterPro" id="IPR005184">
    <property type="entry name" value="DUF306_Meta_HslJ"/>
</dbReference>
<feature type="signal peptide" evidence="1">
    <location>
        <begin position="1"/>
        <end position="21"/>
    </location>
</feature>
<dbReference type="InterPro" id="IPR053147">
    <property type="entry name" value="Hsp_HslJ-like"/>
</dbReference>
<evidence type="ECO:0000259" key="2">
    <source>
        <dbReference type="Pfam" id="PF03724"/>
    </source>
</evidence>
<dbReference type="PANTHER" id="PTHR35535">
    <property type="entry name" value="HEAT SHOCK PROTEIN HSLJ"/>
    <property type="match status" value="1"/>
</dbReference>
<feature type="domain" description="DUF306" evidence="2">
    <location>
        <begin position="32"/>
        <end position="128"/>
    </location>
</feature>
<keyword evidence="1" id="KW-0732">Signal</keyword>
<dbReference type="EMBL" id="JBFBVU010000010">
    <property type="protein sequence ID" value="MEV8467103.1"/>
    <property type="molecule type" value="Genomic_DNA"/>
</dbReference>
<reference evidence="3 4" key="1">
    <citation type="submission" date="2024-07" db="EMBL/GenBank/DDBJ databases">
        <authorList>
            <person name="Kang M."/>
        </authorList>
    </citation>
    <scope>NUCLEOTIDE SEQUENCE [LARGE SCALE GENOMIC DNA]</scope>
    <source>
        <strain evidence="3 4">DFM31</strain>
    </source>
</reference>
<keyword evidence="4" id="KW-1185">Reference proteome</keyword>
<dbReference type="InterPro" id="IPR038670">
    <property type="entry name" value="HslJ-like_sf"/>
</dbReference>
<name>A0ABV3L6G2_9RHOB</name>
<dbReference type="Gene3D" id="2.40.128.270">
    <property type="match status" value="1"/>
</dbReference>
<feature type="chain" id="PRO_5047183380" evidence="1">
    <location>
        <begin position="22"/>
        <end position="136"/>
    </location>
</feature>
<evidence type="ECO:0000256" key="1">
    <source>
        <dbReference type="SAM" id="SignalP"/>
    </source>
</evidence>
<dbReference type="RefSeq" id="WP_366192879.1">
    <property type="nucleotide sequence ID" value="NZ_JBFBVU010000010.1"/>
</dbReference>
<dbReference type="PANTHER" id="PTHR35535:SF1">
    <property type="entry name" value="HEAT SHOCK PROTEIN HSLJ"/>
    <property type="match status" value="1"/>
</dbReference>
<evidence type="ECO:0000313" key="4">
    <source>
        <dbReference type="Proteomes" id="UP001553161"/>
    </source>
</evidence>
<dbReference type="Proteomes" id="UP001553161">
    <property type="component" value="Unassembled WGS sequence"/>
</dbReference>
<evidence type="ECO:0000313" key="3">
    <source>
        <dbReference type="EMBL" id="MEV8467103.1"/>
    </source>
</evidence>
<proteinExistence type="predicted"/>